<keyword evidence="4" id="KW-1185">Reference proteome</keyword>
<dbReference type="Pfam" id="PF02622">
    <property type="entry name" value="DUF179"/>
    <property type="match status" value="1"/>
</dbReference>
<proteinExistence type="inferred from homology"/>
<name>A0A248JRW4_9PROT</name>
<dbReference type="InterPro" id="IPR003774">
    <property type="entry name" value="AlgH-like"/>
</dbReference>
<dbReference type="KEGG" id="nao:Y958_10590"/>
<accession>A0A248JRW4</accession>
<protein>
    <recommendedName>
        <fullName evidence="2">UPF0301 protein Y958_10590</fullName>
    </recommendedName>
</protein>
<reference evidence="3 4" key="1">
    <citation type="submission" date="2017-06" db="EMBL/GenBank/DDBJ databases">
        <title>Complete genome sequence of Nitrospirillum amazonense strain CBAmC, an endophytic nitrogen-fixing and plant growth-promoting bacterium, isolated from sugarcane.</title>
        <authorList>
            <person name="Schwab S."/>
            <person name="dos Santos Teixeira K.R."/>
            <person name="Simoes Araujo J.L."/>
            <person name="Soares Vidal M."/>
            <person name="Borges de Freitas H.R."/>
            <person name="Rivello Crivelaro A.L."/>
            <person name="Bueno de Camargo Nunes A."/>
            <person name="dos Santos C.M."/>
            <person name="Palmeira da Silva Rosa D."/>
            <person name="da Silva Padilha D."/>
            <person name="da Silva E."/>
            <person name="Araujo Terra L."/>
            <person name="Soares Mendes V."/>
            <person name="Farinelli L."/>
            <person name="Magalhaes Cruz L."/>
            <person name="Baldani J.I."/>
        </authorList>
    </citation>
    <scope>NUCLEOTIDE SEQUENCE [LARGE SCALE GENOMIC DNA]</scope>
    <source>
        <strain evidence="3 4">CBAmC</strain>
    </source>
</reference>
<dbReference type="EMBL" id="CP022110">
    <property type="protein sequence ID" value="ASG21221.1"/>
    <property type="molecule type" value="Genomic_DNA"/>
</dbReference>
<evidence type="ECO:0000256" key="1">
    <source>
        <dbReference type="ARBA" id="ARBA00009600"/>
    </source>
</evidence>
<dbReference type="PANTHER" id="PTHR30327:SF1">
    <property type="entry name" value="UPF0301 PROTEIN YQGE"/>
    <property type="match status" value="1"/>
</dbReference>
<dbReference type="HAMAP" id="MF_00758">
    <property type="entry name" value="UPF0301"/>
    <property type="match status" value="1"/>
</dbReference>
<dbReference type="Gene3D" id="3.40.1740.10">
    <property type="entry name" value="VC0467-like"/>
    <property type="match status" value="1"/>
</dbReference>
<dbReference type="SUPFAM" id="SSF143456">
    <property type="entry name" value="VC0467-like"/>
    <property type="match status" value="1"/>
</dbReference>
<dbReference type="RefSeq" id="WP_088871949.1">
    <property type="nucleotide sequence ID" value="NZ_CP022110.1"/>
</dbReference>
<sequence>MKDTTIRRFLTGQLLVAMPSMPDERFARTVIYVCAHTDDGAMGLVINRLFDGIDAGGLLEQLGIDGGDPDDRLRVHFGGPVEPGRGFVLHSTDYQREGTLKVEDEVALTATVDILRAITEGRGPRQCLLALGYAGWAAGQLDQEMQANGWLHVPADSTLLFDDDMDTKWERAIAKLGVSLPMLSAEVGHA</sequence>
<evidence type="ECO:0000313" key="4">
    <source>
        <dbReference type="Proteomes" id="UP000197153"/>
    </source>
</evidence>
<gene>
    <name evidence="3" type="ORF">Y958_10590</name>
</gene>
<dbReference type="PANTHER" id="PTHR30327">
    <property type="entry name" value="UNCHARACTERIZED PROTEIN YQGE"/>
    <property type="match status" value="1"/>
</dbReference>
<comment type="similarity">
    <text evidence="1 2">Belongs to the UPF0301 (AlgH) family.</text>
</comment>
<dbReference type="Proteomes" id="UP000197153">
    <property type="component" value="Chromosome 1"/>
</dbReference>
<dbReference type="NCBIfam" id="NF001268">
    <property type="entry name" value="PRK00228.1-4"/>
    <property type="match status" value="1"/>
</dbReference>
<dbReference type="AlphaFoldDB" id="A0A248JRW4"/>
<evidence type="ECO:0000313" key="3">
    <source>
        <dbReference type="EMBL" id="ASG21221.1"/>
    </source>
</evidence>
<evidence type="ECO:0000256" key="2">
    <source>
        <dbReference type="HAMAP-Rule" id="MF_00758"/>
    </source>
</evidence>
<organism evidence="3 4">
    <name type="scientific">Nitrospirillum viridazoti CBAmc</name>
    <dbReference type="NCBI Taxonomy" id="1441467"/>
    <lineage>
        <taxon>Bacteria</taxon>
        <taxon>Pseudomonadati</taxon>
        <taxon>Pseudomonadota</taxon>
        <taxon>Alphaproteobacteria</taxon>
        <taxon>Rhodospirillales</taxon>
        <taxon>Azospirillaceae</taxon>
        <taxon>Nitrospirillum</taxon>
        <taxon>Nitrospirillum viridazoti</taxon>
    </lineage>
</organism>
<dbReference type="GO" id="GO:0005829">
    <property type="term" value="C:cytosol"/>
    <property type="evidence" value="ECO:0007669"/>
    <property type="project" value="TreeGrafter"/>
</dbReference>